<dbReference type="Proteomes" id="UP001054945">
    <property type="component" value="Unassembled WGS sequence"/>
</dbReference>
<name>A0AAV4TG61_CAEEX</name>
<keyword evidence="2" id="KW-1185">Reference proteome</keyword>
<gene>
    <name evidence="1" type="ORF">CEXT_812201</name>
</gene>
<evidence type="ECO:0000313" key="1">
    <source>
        <dbReference type="EMBL" id="GIY44161.1"/>
    </source>
</evidence>
<proteinExistence type="predicted"/>
<evidence type="ECO:0000313" key="2">
    <source>
        <dbReference type="Proteomes" id="UP001054945"/>
    </source>
</evidence>
<organism evidence="1 2">
    <name type="scientific">Caerostris extrusa</name>
    <name type="common">Bark spider</name>
    <name type="synonym">Caerostris bankana</name>
    <dbReference type="NCBI Taxonomy" id="172846"/>
    <lineage>
        <taxon>Eukaryota</taxon>
        <taxon>Metazoa</taxon>
        <taxon>Ecdysozoa</taxon>
        <taxon>Arthropoda</taxon>
        <taxon>Chelicerata</taxon>
        <taxon>Arachnida</taxon>
        <taxon>Araneae</taxon>
        <taxon>Araneomorphae</taxon>
        <taxon>Entelegynae</taxon>
        <taxon>Araneoidea</taxon>
        <taxon>Araneidae</taxon>
        <taxon>Caerostris</taxon>
    </lineage>
</organism>
<comment type="caution">
    <text evidence="1">The sequence shown here is derived from an EMBL/GenBank/DDBJ whole genome shotgun (WGS) entry which is preliminary data.</text>
</comment>
<reference evidence="1 2" key="1">
    <citation type="submission" date="2021-06" db="EMBL/GenBank/DDBJ databases">
        <title>Caerostris extrusa draft genome.</title>
        <authorList>
            <person name="Kono N."/>
            <person name="Arakawa K."/>
        </authorList>
    </citation>
    <scope>NUCLEOTIDE SEQUENCE [LARGE SCALE GENOMIC DNA]</scope>
</reference>
<sequence>MYFPQPQVCGAYLGLPDLLFISLIHECAYLVHLFIHSSIHACSAFLSGLGFFAGRTFYPVRDRASALGAQLKKKAKTRGWYRETSPTDLRSKINAFICVVSQALP</sequence>
<protein>
    <submittedName>
        <fullName evidence="1">Uncharacterized protein</fullName>
    </submittedName>
</protein>
<dbReference type="AlphaFoldDB" id="A0AAV4TG61"/>
<accession>A0AAV4TG61</accession>
<dbReference type="EMBL" id="BPLR01011100">
    <property type="protein sequence ID" value="GIY44161.1"/>
    <property type="molecule type" value="Genomic_DNA"/>
</dbReference>